<organism evidence="6 7">
    <name type="scientific">Trichinella spiralis</name>
    <name type="common">Trichina worm</name>
    <dbReference type="NCBI Taxonomy" id="6334"/>
    <lineage>
        <taxon>Eukaryota</taxon>
        <taxon>Metazoa</taxon>
        <taxon>Ecdysozoa</taxon>
        <taxon>Nematoda</taxon>
        <taxon>Enoplea</taxon>
        <taxon>Dorylaimia</taxon>
        <taxon>Trichinellida</taxon>
        <taxon>Trichinellidae</taxon>
        <taxon>Trichinella</taxon>
    </lineage>
</organism>
<accession>A0ABR3KS84</accession>
<evidence type="ECO:0000256" key="2">
    <source>
        <dbReference type="ARBA" id="ARBA00006356"/>
    </source>
</evidence>
<keyword evidence="3" id="KW-0964">Secreted</keyword>
<reference evidence="6 7" key="1">
    <citation type="submission" date="2024-07" db="EMBL/GenBank/DDBJ databases">
        <title>Enhanced genomic and transcriptomic resources for Trichinella pseudospiralis and T. spiralis underpin the discovery of pronounced molecular differences between stages and species.</title>
        <authorList>
            <person name="Pasi K.K."/>
            <person name="La Rosa G."/>
            <person name="Gomez-Morales M.A."/>
            <person name="Tosini F."/>
            <person name="Sumanam S."/>
            <person name="Young N.D."/>
            <person name="Chang B.C."/>
            <person name="Robin G.B."/>
        </authorList>
    </citation>
    <scope>NUCLEOTIDE SEQUENCE [LARGE SCALE GENOMIC DNA]</scope>
    <source>
        <strain evidence="6">ISS534</strain>
    </source>
</reference>
<name>A0ABR3KS84_TRISP</name>
<dbReference type="InterPro" id="IPR002544">
    <property type="entry name" value="FMRFamid-related_peptide-like"/>
</dbReference>
<evidence type="ECO:0000256" key="3">
    <source>
        <dbReference type="ARBA" id="ARBA00022525"/>
    </source>
</evidence>
<keyword evidence="4" id="KW-0027">Amidation</keyword>
<sequence>MSVIWSDILIIQVSLVSKDDIQKIILLPKDILTWPYRQLKYPSKNWLNKNKMQSIIYIATFATVICGSLCLEPEEKLCSQVLSSEQLLKEDSGSAQLCRMMQIMTQFQTYVRLLEETTAQALADRGIIFDIPAEILNDTTFNINKRKHEYLRFGKRKHDYLRFGKRKHEYLRFG</sequence>
<dbReference type="Proteomes" id="UP001558632">
    <property type="component" value="Unassembled WGS sequence"/>
</dbReference>
<protein>
    <submittedName>
        <fullName evidence="6">FMRFamide-like neuropeptide</fullName>
    </submittedName>
</protein>
<evidence type="ECO:0000256" key="4">
    <source>
        <dbReference type="ARBA" id="ARBA00022815"/>
    </source>
</evidence>
<comment type="similarity">
    <text evidence="2">Belongs to the FARP (FMRFamide related peptide) family.</text>
</comment>
<keyword evidence="7" id="KW-1185">Reference proteome</keyword>
<comment type="subcellular location">
    <subcellularLocation>
        <location evidence="1">Secreted</location>
    </subcellularLocation>
</comment>
<keyword evidence="5" id="KW-0527">Neuropeptide</keyword>
<dbReference type="Pfam" id="PF01581">
    <property type="entry name" value="FARP"/>
    <property type="match status" value="3"/>
</dbReference>
<evidence type="ECO:0000313" key="7">
    <source>
        <dbReference type="Proteomes" id="UP001558632"/>
    </source>
</evidence>
<evidence type="ECO:0000256" key="1">
    <source>
        <dbReference type="ARBA" id="ARBA00004613"/>
    </source>
</evidence>
<comment type="caution">
    <text evidence="6">The sequence shown here is derived from an EMBL/GenBank/DDBJ whole genome shotgun (WGS) entry which is preliminary data.</text>
</comment>
<dbReference type="EMBL" id="JBEUSY010000170">
    <property type="protein sequence ID" value="KAL1243463.1"/>
    <property type="molecule type" value="Genomic_DNA"/>
</dbReference>
<evidence type="ECO:0000313" key="6">
    <source>
        <dbReference type="EMBL" id="KAL1243463.1"/>
    </source>
</evidence>
<proteinExistence type="inferred from homology"/>
<evidence type="ECO:0000256" key="5">
    <source>
        <dbReference type="ARBA" id="ARBA00023320"/>
    </source>
</evidence>
<gene>
    <name evidence="6" type="ORF">TSPI_03578</name>
</gene>